<dbReference type="AlphaFoldDB" id="A0A8R7V9F2"/>
<evidence type="ECO:0000313" key="2">
    <source>
        <dbReference type="EnsemblPlants" id="TuG1812G0700004459.01.T01"/>
    </source>
</evidence>
<proteinExistence type="predicted"/>
<organism evidence="2 3">
    <name type="scientific">Triticum urartu</name>
    <name type="common">Red wild einkorn</name>
    <name type="synonym">Crithodium urartu</name>
    <dbReference type="NCBI Taxonomy" id="4572"/>
    <lineage>
        <taxon>Eukaryota</taxon>
        <taxon>Viridiplantae</taxon>
        <taxon>Streptophyta</taxon>
        <taxon>Embryophyta</taxon>
        <taxon>Tracheophyta</taxon>
        <taxon>Spermatophyta</taxon>
        <taxon>Magnoliopsida</taxon>
        <taxon>Liliopsida</taxon>
        <taxon>Poales</taxon>
        <taxon>Poaceae</taxon>
        <taxon>BOP clade</taxon>
        <taxon>Pooideae</taxon>
        <taxon>Triticodae</taxon>
        <taxon>Triticeae</taxon>
        <taxon>Triticinae</taxon>
        <taxon>Triticum</taxon>
    </lineage>
</organism>
<feature type="region of interest" description="Disordered" evidence="1">
    <location>
        <begin position="1"/>
        <end position="72"/>
    </location>
</feature>
<protein>
    <submittedName>
        <fullName evidence="2">Uncharacterized protein</fullName>
    </submittedName>
</protein>
<reference evidence="2" key="2">
    <citation type="submission" date="2018-03" db="EMBL/GenBank/DDBJ databases">
        <title>The Triticum urartu genome reveals the dynamic nature of wheat genome evolution.</title>
        <authorList>
            <person name="Ling H."/>
            <person name="Ma B."/>
            <person name="Shi X."/>
            <person name="Liu H."/>
            <person name="Dong L."/>
            <person name="Sun H."/>
            <person name="Cao Y."/>
            <person name="Gao Q."/>
            <person name="Zheng S."/>
            <person name="Li Y."/>
            <person name="Yu Y."/>
            <person name="Du H."/>
            <person name="Qi M."/>
            <person name="Li Y."/>
            <person name="Yu H."/>
            <person name="Cui Y."/>
            <person name="Wang N."/>
            <person name="Chen C."/>
            <person name="Wu H."/>
            <person name="Zhao Y."/>
            <person name="Zhang J."/>
            <person name="Li Y."/>
            <person name="Zhou W."/>
            <person name="Zhang B."/>
            <person name="Hu W."/>
            <person name="Eijk M."/>
            <person name="Tang J."/>
            <person name="Witsenboer H."/>
            <person name="Zhao S."/>
            <person name="Li Z."/>
            <person name="Zhang A."/>
            <person name="Wang D."/>
            <person name="Liang C."/>
        </authorList>
    </citation>
    <scope>NUCLEOTIDE SEQUENCE [LARGE SCALE GENOMIC DNA]</scope>
    <source>
        <strain evidence="2">cv. G1812</strain>
    </source>
</reference>
<feature type="compositionally biased region" description="Polar residues" evidence="1">
    <location>
        <begin position="1"/>
        <end position="11"/>
    </location>
</feature>
<keyword evidence="3" id="KW-1185">Reference proteome</keyword>
<dbReference type="Proteomes" id="UP000015106">
    <property type="component" value="Chromosome 7"/>
</dbReference>
<accession>A0A8R7V9F2</accession>
<feature type="compositionally biased region" description="Pro residues" evidence="1">
    <location>
        <begin position="44"/>
        <end position="65"/>
    </location>
</feature>
<dbReference type="Gramene" id="TuG1812G0700004459.01.T01">
    <property type="protein sequence ID" value="TuG1812G0700004459.01.T01"/>
    <property type="gene ID" value="TuG1812G0700004459.01"/>
</dbReference>
<evidence type="ECO:0000256" key="1">
    <source>
        <dbReference type="SAM" id="MobiDB-lite"/>
    </source>
</evidence>
<evidence type="ECO:0000313" key="3">
    <source>
        <dbReference type="Proteomes" id="UP000015106"/>
    </source>
</evidence>
<name>A0A8R7V9F2_TRIUA</name>
<reference evidence="3" key="1">
    <citation type="journal article" date="2013" name="Nature">
        <title>Draft genome of the wheat A-genome progenitor Triticum urartu.</title>
        <authorList>
            <person name="Ling H.Q."/>
            <person name="Zhao S."/>
            <person name="Liu D."/>
            <person name="Wang J."/>
            <person name="Sun H."/>
            <person name="Zhang C."/>
            <person name="Fan H."/>
            <person name="Li D."/>
            <person name="Dong L."/>
            <person name="Tao Y."/>
            <person name="Gao C."/>
            <person name="Wu H."/>
            <person name="Li Y."/>
            <person name="Cui Y."/>
            <person name="Guo X."/>
            <person name="Zheng S."/>
            <person name="Wang B."/>
            <person name="Yu K."/>
            <person name="Liang Q."/>
            <person name="Yang W."/>
            <person name="Lou X."/>
            <person name="Chen J."/>
            <person name="Feng M."/>
            <person name="Jian J."/>
            <person name="Zhang X."/>
            <person name="Luo G."/>
            <person name="Jiang Y."/>
            <person name="Liu J."/>
            <person name="Wang Z."/>
            <person name="Sha Y."/>
            <person name="Zhang B."/>
            <person name="Wu H."/>
            <person name="Tang D."/>
            <person name="Shen Q."/>
            <person name="Xue P."/>
            <person name="Zou S."/>
            <person name="Wang X."/>
            <person name="Liu X."/>
            <person name="Wang F."/>
            <person name="Yang Y."/>
            <person name="An X."/>
            <person name="Dong Z."/>
            <person name="Zhang K."/>
            <person name="Zhang X."/>
            <person name="Luo M.C."/>
            <person name="Dvorak J."/>
            <person name="Tong Y."/>
            <person name="Wang J."/>
            <person name="Yang H."/>
            <person name="Li Z."/>
            <person name="Wang D."/>
            <person name="Zhang A."/>
            <person name="Wang J."/>
        </authorList>
    </citation>
    <scope>NUCLEOTIDE SEQUENCE</scope>
    <source>
        <strain evidence="3">cv. G1812</strain>
    </source>
</reference>
<sequence length="124" mass="14008">MPKRPTTSASTLPPRHLFPDAPADGRTGARGRADRRPRTEGLPSVPPPDLRLHAPAPPPRPVPPRPAERGRLPAEWWTAGPPCMYVPPDLRLRLCLPDQLNDVRFGFSCLIFKTYRRRTYLTQE</sequence>
<reference evidence="2" key="3">
    <citation type="submission" date="2022-06" db="UniProtKB">
        <authorList>
            <consortium name="EnsemblPlants"/>
        </authorList>
    </citation>
    <scope>IDENTIFICATION</scope>
</reference>
<dbReference type="EnsemblPlants" id="TuG1812G0700004459.01.T01">
    <property type="protein sequence ID" value="TuG1812G0700004459.01.T01"/>
    <property type="gene ID" value="TuG1812G0700004459.01"/>
</dbReference>